<organism evidence="1 2">
    <name type="scientific">Pararge aegeria aegeria</name>
    <dbReference type="NCBI Taxonomy" id="348720"/>
    <lineage>
        <taxon>Eukaryota</taxon>
        <taxon>Metazoa</taxon>
        <taxon>Ecdysozoa</taxon>
        <taxon>Arthropoda</taxon>
        <taxon>Hexapoda</taxon>
        <taxon>Insecta</taxon>
        <taxon>Pterygota</taxon>
        <taxon>Neoptera</taxon>
        <taxon>Endopterygota</taxon>
        <taxon>Lepidoptera</taxon>
        <taxon>Glossata</taxon>
        <taxon>Ditrysia</taxon>
        <taxon>Papilionoidea</taxon>
        <taxon>Nymphalidae</taxon>
        <taxon>Satyrinae</taxon>
        <taxon>Satyrini</taxon>
        <taxon>Parargina</taxon>
        <taxon>Pararge</taxon>
    </lineage>
</organism>
<reference evidence="1" key="1">
    <citation type="submission" date="2022-03" db="EMBL/GenBank/DDBJ databases">
        <authorList>
            <person name="Lindestad O."/>
        </authorList>
    </citation>
    <scope>NUCLEOTIDE SEQUENCE</scope>
</reference>
<evidence type="ECO:0000313" key="1">
    <source>
        <dbReference type="EMBL" id="CAH2269955.1"/>
    </source>
</evidence>
<gene>
    <name evidence="1" type="primary">jg24549</name>
    <name evidence="1" type="ORF">PAEG_LOCUS27884</name>
</gene>
<dbReference type="Proteomes" id="UP000838756">
    <property type="component" value="Unassembled WGS sequence"/>
</dbReference>
<name>A0A8S4SP11_9NEOP</name>
<protein>
    <submittedName>
        <fullName evidence="1">Jg24549 protein</fullName>
    </submittedName>
</protein>
<proteinExistence type="predicted"/>
<dbReference type="EMBL" id="CAKXAJ010026554">
    <property type="protein sequence ID" value="CAH2269955.1"/>
    <property type="molecule type" value="Genomic_DNA"/>
</dbReference>
<dbReference type="AlphaFoldDB" id="A0A8S4SP11"/>
<sequence>MSNSQSQEPISSSMTAVLLASFRICGMTYTSRALQCSLGWNMLAKMPIHSFYRWGKTKGIGRAFQDFVQDVLETRKLSSKANASYVSMLGFSIRNSQYQPEVRKF</sequence>
<comment type="caution">
    <text evidence="1">The sequence shown here is derived from an EMBL/GenBank/DDBJ whole genome shotgun (WGS) entry which is preliminary data.</text>
</comment>
<keyword evidence="2" id="KW-1185">Reference proteome</keyword>
<evidence type="ECO:0000313" key="2">
    <source>
        <dbReference type="Proteomes" id="UP000838756"/>
    </source>
</evidence>
<accession>A0A8S4SP11</accession>